<evidence type="ECO:0000256" key="1">
    <source>
        <dbReference type="SAM" id="Phobius"/>
    </source>
</evidence>
<dbReference type="Proteomes" id="UP001302349">
    <property type="component" value="Chromosome"/>
</dbReference>
<name>A0ABZ0IYE4_9BACT</name>
<feature type="transmembrane region" description="Helical" evidence="1">
    <location>
        <begin position="70"/>
        <end position="87"/>
    </location>
</feature>
<dbReference type="RefSeq" id="WP_317492014.1">
    <property type="nucleotide sequence ID" value="NZ_CP136051.1"/>
</dbReference>
<reference evidence="2 3" key="1">
    <citation type="journal article" date="2023" name="Microbiol. Resour. Announc.">
        <title>Complete Genome Sequence of Imperialibacter roseus strain P4T.</title>
        <authorList>
            <person name="Tizabi D.R."/>
            <person name="Bachvaroff T."/>
            <person name="Hill R.T."/>
        </authorList>
    </citation>
    <scope>NUCLEOTIDE SEQUENCE [LARGE SCALE GENOMIC DNA]</scope>
    <source>
        <strain evidence="2 3">P4T</strain>
    </source>
</reference>
<accession>A0ABZ0IYE4</accession>
<keyword evidence="1" id="KW-1133">Transmembrane helix</keyword>
<gene>
    <name evidence="2" type="ORF">RT717_12170</name>
</gene>
<feature type="transmembrane region" description="Helical" evidence="1">
    <location>
        <begin position="93"/>
        <end position="115"/>
    </location>
</feature>
<keyword evidence="3" id="KW-1185">Reference proteome</keyword>
<organism evidence="2 3">
    <name type="scientific">Imperialibacter roseus</name>
    <dbReference type="NCBI Taxonomy" id="1324217"/>
    <lineage>
        <taxon>Bacteria</taxon>
        <taxon>Pseudomonadati</taxon>
        <taxon>Bacteroidota</taxon>
        <taxon>Cytophagia</taxon>
        <taxon>Cytophagales</taxon>
        <taxon>Flammeovirgaceae</taxon>
        <taxon>Imperialibacter</taxon>
    </lineage>
</organism>
<evidence type="ECO:0000313" key="3">
    <source>
        <dbReference type="Proteomes" id="UP001302349"/>
    </source>
</evidence>
<evidence type="ECO:0008006" key="4">
    <source>
        <dbReference type="Google" id="ProtNLM"/>
    </source>
</evidence>
<proteinExistence type="predicted"/>
<dbReference type="EMBL" id="CP136051">
    <property type="protein sequence ID" value="WOK09395.1"/>
    <property type="molecule type" value="Genomic_DNA"/>
</dbReference>
<sequence>MKVFRNILAVVIGYLVFAVSAVLLFQLSGIDPHNDPSVGVMALTIAYGIVFSFLGGLLAQPISGSGKLTVNYFLAGLMAGFAAFSMFKSEGNHFTQLAAIFLFAPASALGGLSYLRRKKKEVI</sequence>
<keyword evidence="1" id="KW-0472">Membrane</keyword>
<protein>
    <recommendedName>
        <fullName evidence="4">TIGR04086 family membrane protein</fullName>
    </recommendedName>
</protein>
<evidence type="ECO:0000313" key="2">
    <source>
        <dbReference type="EMBL" id="WOK09395.1"/>
    </source>
</evidence>
<keyword evidence="1" id="KW-0812">Transmembrane</keyword>
<feature type="transmembrane region" description="Helical" evidence="1">
    <location>
        <begin position="39"/>
        <end position="58"/>
    </location>
</feature>
<feature type="transmembrane region" description="Helical" evidence="1">
    <location>
        <begin position="7"/>
        <end position="27"/>
    </location>
</feature>